<proteinExistence type="predicted"/>
<dbReference type="Gramene" id="EFJ26907">
    <property type="protein sequence ID" value="EFJ26907"/>
    <property type="gene ID" value="SELMODRAFT_441738"/>
</dbReference>
<evidence type="ECO:0000256" key="3">
    <source>
        <dbReference type="SAM" id="MobiDB-lite"/>
    </source>
</evidence>
<dbReference type="GO" id="GO:0006950">
    <property type="term" value="P:response to stress"/>
    <property type="evidence" value="ECO:0007669"/>
    <property type="project" value="UniProtKB-ARBA"/>
</dbReference>
<dbReference type="HOGENOM" id="CLU_1317384_0_0_1"/>
<dbReference type="PANTHER" id="PTHR33172">
    <property type="entry name" value="OS08G0516900 PROTEIN"/>
    <property type="match status" value="1"/>
</dbReference>
<keyword evidence="2" id="KW-0539">Nucleus</keyword>
<protein>
    <submittedName>
        <fullName evidence="4">Uncharacterized protein</fullName>
    </submittedName>
</protein>
<evidence type="ECO:0000313" key="4">
    <source>
        <dbReference type="EMBL" id="EFJ26907.1"/>
    </source>
</evidence>
<dbReference type="InterPro" id="IPR051992">
    <property type="entry name" value="OxStress_Response_Reg"/>
</dbReference>
<gene>
    <name evidence="4" type="ORF">SELMODRAFT_441738</name>
</gene>
<dbReference type="AlphaFoldDB" id="D8RLE9"/>
<dbReference type="STRING" id="88036.D8RLE9"/>
<dbReference type="OrthoDB" id="691484at2759"/>
<dbReference type="EMBL" id="GL377583">
    <property type="protein sequence ID" value="EFJ26907.1"/>
    <property type="molecule type" value="Genomic_DNA"/>
</dbReference>
<evidence type="ECO:0000313" key="5">
    <source>
        <dbReference type="Proteomes" id="UP000001514"/>
    </source>
</evidence>
<dbReference type="PANTHER" id="PTHR33172:SF91">
    <property type="entry name" value="PROTEIN OXIDATIVE STRESS 3 LIKE 5"/>
    <property type="match status" value="1"/>
</dbReference>
<dbReference type="InParanoid" id="D8RLE9"/>
<evidence type="ECO:0000256" key="2">
    <source>
        <dbReference type="ARBA" id="ARBA00023242"/>
    </source>
</evidence>
<feature type="region of interest" description="Disordered" evidence="3">
    <location>
        <begin position="49"/>
        <end position="109"/>
    </location>
</feature>
<accession>D8RLE9</accession>
<evidence type="ECO:0000256" key="1">
    <source>
        <dbReference type="ARBA" id="ARBA00004123"/>
    </source>
</evidence>
<reference evidence="4 5" key="1">
    <citation type="journal article" date="2011" name="Science">
        <title>The Selaginella genome identifies genetic changes associated with the evolution of vascular plants.</title>
        <authorList>
            <person name="Banks J.A."/>
            <person name="Nishiyama T."/>
            <person name="Hasebe M."/>
            <person name="Bowman J.L."/>
            <person name="Gribskov M."/>
            <person name="dePamphilis C."/>
            <person name="Albert V.A."/>
            <person name="Aono N."/>
            <person name="Aoyama T."/>
            <person name="Ambrose B.A."/>
            <person name="Ashton N.W."/>
            <person name="Axtell M.J."/>
            <person name="Barker E."/>
            <person name="Barker M.S."/>
            <person name="Bennetzen J.L."/>
            <person name="Bonawitz N.D."/>
            <person name="Chapple C."/>
            <person name="Cheng C."/>
            <person name="Correa L.G."/>
            <person name="Dacre M."/>
            <person name="DeBarry J."/>
            <person name="Dreyer I."/>
            <person name="Elias M."/>
            <person name="Engstrom E.M."/>
            <person name="Estelle M."/>
            <person name="Feng L."/>
            <person name="Finet C."/>
            <person name="Floyd S.K."/>
            <person name="Frommer W.B."/>
            <person name="Fujita T."/>
            <person name="Gramzow L."/>
            <person name="Gutensohn M."/>
            <person name="Harholt J."/>
            <person name="Hattori M."/>
            <person name="Heyl A."/>
            <person name="Hirai T."/>
            <person name="Hiwatashi Y."/>
            <person name="Ishikawa M."/>
            <person name="Iwata M."/>
            <person name="Karol K.G."/>
            <person name="Koehler B."/>
            <person name="Kolukisaoglu U."/>
            <person name="Kubo M."/>
            <person name="Kurata T."/>
            <person name="Lalonde S."/>
            <person name="Li K."/>
            <person name="Li Y."/>
            <person name="Litt A."/>
            <person name="Lyons E."/>
            <person name="Manning G."/>
            <person name="Maruyama T."/>
            <person name="Michael T.P."/>
            <person name="Mikami K."/>
            <person name="Miyazaki S."/>
            <person name="Morinaga S."/>
            <person name="Murata T."/>
            <person name="Mueller-Roeber B."/>
            <person name="Nelson D.R."/>
            <person name="Obara M."/>
            <person name="Oguri Y."/>
            <person name="Olmstead R.G."/>
            <person name="Onodera N."/>
            <person name="Petersen B.L."/>
            <person name="Pils B."/>
            <person name="Prigge M."/>
            <person name="Rensing S.A."/>
            <person name="Riano-Pachon D.M."/>
            <person name="Roberts A.W."/>
            <person name="Sato Y."/>
            <person name="Scheller H.V."/>
            <person name="Schulz B."/>
            <person name="Schulz C."/>
            <person name="Shakirov E.V."/>
            <person name="Shibagaki N."/>
            <person name="Shinohara N."/>
            <person name="Shippen D.E."/>
            <person name="Soerensen I."/>
            <person name="Sotooka R."/>
            <person name="Sugimoto N."/>
            <person name="Sugita M."/>
            <person name="Sumikawa N."/>
            <person name="Tanurdzic M."/>
            <person name="Theissen G."/>
            <person name="Ulvskov P."/>
            <person name="Wakazuki S."/>
            <person name="Weng J.K."/>
            <person name="Willats W.W."/>
            <person name="Wipf D."/>
            <person name="Wolf P.G."/>
            <person name="Yang L."/>
            <person name="Zimmer A.D."/>
            <person name="Zhu Q."/>
            <person name="Mitros T."/>
            <person name="Hellsten U."/>
            <person name="Loque D."/>
            <person name="Otillar R."/>
            <person name="Salamov A."/>
            <person name="Schmutz J."/>
            <person name="Shapiro H."/>
            <person name="Lindquist E."/>
            <person name="Lucas S."/>
            <person name="Rokhsar D."/>
            <person name="Grigoriev I.V."/>
        </authorList>
    </citation>
    <scope>NUCLEOTIDE SEQUENCE [LARGE SCALE GENOMIC DNA]</scope>
</reference>
<dbReference type="KEGG" id="smo:SELMODRAFT_441738"/>
<organism evidence="5">
    <name type="scientific">Selaginella moellendorffii</name>
    <name type="common">Spikemoss</name>
    <dbReference type="NCBI Taxonomy" id="88036"/>
    <lineage>
        <taxon>Eukaryota</taxon>
        <taxon>Viridiplantae</taxon>
        <taxon>Streptophyta</taxon>
        <taxon>Embryophyta</taxon>
        <taxon>Tracheophyta</taxon>
        <taxon>Lycopodiopsida</taxon>
        <taxon>Selaginellales</taxon>
        <taxon>Selaginellaceae</taxon>
        <taxon>Selaginella</taxon>
    </lineage>
</organism>
<comment type="subcellular location">
    <subcellularLocation>
        <location evidence="1">Nucleus</location>
    </subcellularLocation>
</comment>
<keyword evidence="5" id="KW-1185">Reference proteome</keyword>
<sequence>MESGSDRSPVEEKSNPRDHHHPQHQLGKLQMLPALPRIVLVVESIGDFQARHGGDGGDSSSSPRCSSTSTSSIGASDLGENVDESNEVESPLRDSSSSGPLERMETLESSLPLKRGLSQFFDGKSRSFTSLKEVASAASATQLRKPEYPFKRRKMVMHSQMRSRAKSSSNLRKMLGRAGGEAWSPPRFVSVSSFLPRSFSLSNIVHQNV</sequence>
<dbReference type="GO" id="GO:0005634">
    <property type="term" value="C:nucleus"/>
    <property type="evidence" value="ECO:0007669"/>
    <property type="project" value="UniProtKB-SubCell"/>
</dbReference>
<feature type="compositionally biased region" description="Low complexity" evidence="3">
    <location>
        <begin position="58"/>
        <end position="77"/>
    </location>
</feature>
<name>D8RLE9_SELML</name>
<dbReference type="eggNOG" id="KOG4210">
    <property type="taxonomic scope" value="Eukaryota"/>
</dbReference>
<feature type="region of interest" description="Disordered" evidence="3">
    <location>
        <begin position="1"/>
        <end position="31"/>
    </location>
</feature>
<feature type="compositionally biased region" description="Basic and acidic residues" evidence="3">
    <location>
        <begin position="1"/>
        <end position="17"/>
    </location>
</feature>
<dbReference type="Proteomes" id="UP000001514">
    <property type="component" value="Unassembled WGS sequence"/>
</dbReference>